<evidence type="ECO:0000313" key="3">
    <source>
        <dbReference type="Proteomes" id="UP001043456"/>
    </source>
</evidence>
<protein>
    <recommendedName>
        <fullName evidence="4">Serine protease</fullName>
    </recommendedName>
</protein>
<dbReference type="Proteomes" id="UP001043456">
    <property type="component" value="Unassembled WGS sequence"/>
</dbReference>
<dbReference type="PANTHER" id="PTHR15462:SF8">
    <property type="entry name" value="SERINE PROTEASE"/>
    <property type="match status" value="1"/>
</dbReference>
<proteinExistence type="predicted"/>
<name>A0A9P3B978_9EURO</name>
<reference evidence="2 3" key="1">
    <citation type="submission" date="2018-10" db="EMBL/GenBank/DDBJ databases">
        <title>Pan-genome distribution and transcriptional activeness of fungal secondary metabolism genes in Aspergillus section Fumigati.</title>
        <authorList>
            <person name="Takahashi H."/>
            <person name="Umemura M."/>
            <person name="Ninomiya A."/>
            <person name="Kusuya Y."/>
            <person name="Urayama S."/>
            <person name="Shimizu M."/>
            <person name="Watanabe A."/>
            <person name="Kamei K."/>
            <person name="Yaguchi T."/>
            <person name="Hagiwara D."/>
        </authorList>
    </citation>
    <scope>NUCLEOTIDE SEQUENCE [LARGE SCALE GENOMIC DNA]</scope>
    <source>
        <strain evidence="2 3">IFM 55266</strain>
    </source>
</reference>
<accession>A0A9P3B978</accession>
<evidence type="ECO:0000256" key="1">
    <source>
        <dbReference type="ARBA" id="ARBA00022729"/>
    </source>
</evidence>
<dbReference type="Pfam" id="PF13365">
    <property type="entry name" value="Trypsin_2"/>
    <property type="match status" value="1"/>
</dbReference>
<sequence length="469" mass="52791">MSFRNLFVKFEWNIKFTLRKDASVVLQTADENEFEKIQKAVDDVLGDLRTDFEKCVEEIEATLKKLALGIRVEAPSEPAFWRRWIGAARDAAVSRIWQLAIRGAAPSITATRELVDSIQSSSREMQESFQSSAVQRMHLIPGSVQIRWTLKGQKTKHLIEQLIKRVADVRKIVKAIEPKLEPQPEPLYDKDAAVAGWNLVIPEIEKESAPLDSPRNLLSIPETVYGKYPRTKVSSEDFRPGGKYRAVCKMTIHFEGDKHLYNGSGWLINRDTVVTAGHNVHSATHGRADYISVHVGYNGSSADAVERRKGKRIVVHLGYSTYHRDIYDLALVKVERPFDDYQAIPYKVIPTNGQQTHITVVGYPTDIEEGEYMCLSHCTIHEYDLTVWKFMFHYHLDTYGGNSGGPLLHTAPDGVQRAIGVHCYGGGDSNKASVLGYKGNEVGAFLNGLERLQQHNGTKLCVFRDLKTP</sequence>
<dbReference type="OrthoDB" id="3693942at2759"/>
<gene>
    <name evidence="2" type="ORF">Asppvi_005995</name>
</gene>
<dbReference type="PROSITE" id="PS00672">
    <property type="entry name" value="V8_HIS"/>
    <property type="match status" value="1"/>
</dbReference>
<dbReference type="PANTHER" id="PTHR15462">
    <property type="entry name" value="SERINE PROTEASE"/>
    <property type="match status" value="1"/>
</dbReference>
<organism evidence="2 3">
    <name type="scientific">Aspergillus pseudoviridinutans</name>
    <dbReference type="NCBI Taxonomy" id="1517512"/>
    <lineage>
        <taxon>Eukaryota</taxon>
        <taxon>Fungi</taxon>
        <taxon>Dikarya</taxon>
        <taxon>Ascomycota</taxon>
        <taxon>Pezizomycotina</taxon>
        <taxon>Eurotiomycetes</taxon>
        <taxon>Eurotiomycetidae</taxon>
        <taxon>Eurotiales</taxon>
        <taxon>Aspergillaceae</taxon>
        <taxon>Aspergillus</taxon>
        <taxon>Aspergillus subgen. Fumigati</taxon>
    </lineage>
</organism>
<dbReference type="GeneID" id="67004606"/>
<evidence type="ECO:0000313" key="2">
    <source>
        <dbReference type="EMBL" id="GIJ87092.1"/>
    </source>
</evidence>
<evidence type="ECO:0008006" key="4">
    <source>
        <dbReference type="Google" id="ProtNLM"/>
    </source>
</evidence>
<dbReference type="InterPro" id="IPR009003">
    <property type="entry name" value="Peptidase_S1_PA"/>
</dbReference>
<dbReference type="EMBL" id="BHVY01000004">
    <property type="protein sequence ID" value="GIJ87092.1"/>
    <property type="molecule type" value="Genomic_DNA"/>
</dbReference>
<dbReference type="InterPro" id="IPR043504">
    <property type="entry name" value="Peptidase_S1_PA_chymotrypsin"/>
</dbReference>
<dbReference type="RefSeq" id="XP_043157838.1">
    <property type="nucleotide sequence ID" value="XM_043301903.1"/>
</dbReference>
<keyword evidence="1" id="KW-0732">Signal</keyword>
<dbReference type="Gene3D" id="2.40.10.10">
    <property type="entry name" value="Trypsin-like serine proteases"/>
    <property type="match status" value="2"/>
</dbReference>
<comment type="caution">
    <text evidence="2">The sequence shown here is derived from an EMBL/GenBank/DDBJ whole genome shotgun (WGS) entry which is preliminary data.</text>
</comment>
<keyword evidence="3" id="KW-1185">Reference proteome</keyword>
<dbReference type="SUPFAM" id="SSF50494">
    <property type="entry name" value="Trypsin-like serine proteases"/>
    <property type="match status" value="1"/>
</dbReference>
<dbReference type="InterPro" id="IPR050966">
    <property type="entry name" value="Glutamyl_endopeptidase"/>
</dbReference>
<dbReference type="InterPro" id="IPR028301">
    <property type="entry name" value="V8_his_AS"/>
</dbReference>
<dbReference type="AlphaFoldDB" id="A0A9P3B978"/>